<sequence>MFFEAFLLCGMARMIIKMMPFNKIKGYIGIYMKESPHEIDVLHYKTIKKVAWAVNQASKYTPWESKCLVQALTAQNMLKRRKIYSTLYLGVAKKGSKNINAHAWLRCGQVIVTGGYRREDFKEVAKFSNDVLT</sequence>
<dbReference type="Proteomes" id="UP000679179">
    <property type="component" value="Unassembled WGS sequence"/>
</dbReference>
<dbReference type="EMBL" id="BOPZ01000009">
    <property type="protein sequence ID" value="GIM28731.1"/>
    <property type="molecule type" value="Genomic_DNA"/>
</dbReference>
<comment type="caution">
    <text evidence="2">The sequence shown here is derived from an EMBL/GenBank/DDBJ whole genome shotgun (WGS) entry which is preliminary data.</text>
</comment>
<keyword evidence="3" id="KW-1185">Reference proteome</keyword>
<dbReference type="InterPro" id="IPR032708">
    <property type="entry name" value="McjB_C"/>
</dbReference>
<gene>
    <name evidence="2" type="ORF">CPJCM30710_13970</name>
</gene>
<dbReference type="AlphaFoldDB" id="A0A919RYK4"/>
<evidence type="ECO:0000313" key="2">
    <source>
        <dbReference type="EMBL" id="GIM28731.1"/>
    </source>
</evidence>
<dbReference type="InterPro" id="IPR053521">
    <property type="entry name" value="McjB-like"/>
</dbReference>
<name>A0A919RYK4_9CLOT</name>
<proteinExistence type="predicted"/>
<organism evidence="2 3">
    <name type="scientific">Clostridium polyendosporum</name>
    <dbReference type="NCBI Taxonomy" id="69208"/>
    <lineage>
        <taxon>Bacteria</taxon>
        <taxon>Bacillati</taxon>
        <taxon>Bacillota</taxon>
        <taxon>Clostridia</taxon>
        <taxon>Eubacteriales</taxon>
        <taxon>Clostridiaceae</taxon>
        <taxon>Clostridium</taxon>
    </lineage>
</organism>
<feature type="domain" description="Microcin J25-processing protein McjB C-terminal" evidence="1">
    <location>
        <begin position="31"/>
        <end position="124"/>
    </location>
</feature>
<evidence type="ECO:0000313" key="3">
    <source>
        <dbReference type="Proteomes" id="UP000679179"/>
    </source>
</evidence>
<accession>A0A919RYK4</accession>
<dbReference type="Pfam" id="PF13471">
    <property type="entry name" value="Transglut_core3"/>
    <property type="match status" value="1"/>
</dbReference>
<evidence type="ECO:0000259" key="1">
    <source>
        <dbReference type="Pfam" id="PF13471"/>
    </source>
</evidence>
<dbReference type="NCBIfam" id="NF033537">
    <property type="entry name" value="lasso_biosyn_B2"/>
    <property type="match status" value="1"/>
</dbReference>
<protein>
    <recommendedName>
        <fullName evidence="1">Microcin J25-processing protein McjB C-terminal domain-containing protein</fullName>
    </recommendedName>
</protein>
<reference evidence="2" key="1">
    <citation type="submission" date="2021-03" db="EMBL/GenBank/DDBJ databases">
        <title>Taxonomic study of Clostridium polyendosporum from meadow-gley soil under rice.</title>
        <authorList>
            <person name="Kobayashi H."/>
            <person name="Tanizawa Y."/>
            <person name="Yagura M."/>
        </authorList>
    </citation>
    <scope>NUCLEOTIDE SEQUENCE</scope>
    <source>
        <strain evidence="2">JCM 30710</strain>
    </source>
</reference>